<dbReference type="EMBL" id="CAJOBC010088710">
    <property type="protein sequence ID" value="CAF4371967.1"/>
    <property type="molecule type" value="Genomic_DNA"/>
</dbReference>
<protein>
    <submittedName>
        <fullName evidence="1">Uncharacterized protein</fullName>
    </submittedName>
</protein>
<comment type="caution">
    <text evidence="1">The sequence shown here is derived from an EMBL/GenBank/DDBJ whole genome shotgun (WGS) entry which is preliminary data.</text>
</comment>
<accession>A0A815TTV7</accession>
<gene>
    <name evidence="1" type="ORF">GPM918_LOCUS37123</name>
    <name evidence="2" type="ORF">SRO942_LOCUS37883</name>
</gene>
<dbReference type="Proteomes" id="UP000681722">
    <property type="component" value="Unassembled WGS sequence"/>
</dbReference>
<evidence type="ECO:0000313" key="1">
    <source>
        <dbReference type="EMBL" id="CAF1511266.1"/>
    </source>
</evidence>
<reference evidence="1" key="1">
    <citation type="submission" date="2021-02" db="EMBL/GenBank/DDBJ databases">
        <authorList>
            <person name="Nowell W R."/>
        </authorList>
    </citation>
    <scope>NUCLEOTIDE SEQUENCE</scope>
</reference>
<organism evidence="1 3">
    <name type="scientific">Didymodactylos carnosus</name>
    <dbReference type="NCBI Taxonomy" id="1234261"/>
    <lineage>
        <taxon>Eukaryota</taxon>
        <taxon>Metazoa</taxon>
        <taxon>Spiralia</taxon>
        <taxon>Gnathifera</taxon>
        <taxon>Rotifera</taxon>
        <taxon>Eurotatoria</taxon>
        <taxon>Bdelloidea</taxon>
        <taxon>Philodinida</taxon>
        <taxon>Philodinidae</taxon>
        <taxon>Didymodactylos</taxon>
    </lineage>
</organism>
<keyword evidence="3" id="KW-1185">Reference proteome</keyword>
<dbReference type="Proteomes" id="UP000663829">
    <property type="component" value="Unassembled WGS sequence"/>
</dbReference>
<dbReference type="AlphaFoldDB" id="A0A815TTV7"/>
<dbReference type="EMBL" id="CAJNOQ010023169">
    <property type="protein sequence ID" value="CAF1511266.1"/>
    <property type="molecule type" value="Genomic_DNA"/>
</dbReference>
<evidence type="ECO:0000313" key="3">
    <source>
        <dbReference type="Proteomes" id="UP000663829"/>
    </source>
</evidence>
<sequence length="582" mass="67946">MEINRQLQVKGNHLASQIIEKIENKQQTKSELQERQRLITSSEFYEYLFQSKPALIKLEETEFNQLASHVNEFLDKVNKELTQSYNDFDEALSWLKSDNNLYQIFHRSCLAYKLIGIQLFNSVRNWLHDMANQRSSYVKETEKTVDQINALVSNILDIVLPIVDVAQISSVTMTVDTLHHNTKELSRVAFQIDKFADDARVIYSSKVLSILLYHCSSLYARITIFLVQLFKTQQTNQLTLAQLKTMKLDIGNDSCEWDDCMKRLLILSGFRECIHLPGTSLPVDEYSLKEVHKNLIYDFSLLRHSLQLRYTHIFGDICYNPVAIINDLERKMKGLIEIDDWKNSGRIVKSTLKTNPLVQVSYNLNVLVNNTQYLMTKILENMTDKLELETLNNIEPFLTNLKVSIHLSCSSSLDTMHTEFLEYIYKDQLDLLLDHGLMVIECLYNERKKLVEPLSHIQSVLENFVDHFALFFIQLFQQYQQKQIDSLQNQYNSTMKARLNFDDIHLLEALSKTNLIRHFHHIENNDKSLDWYNHLAQFLVQGWTQASCILRSFAAPTTTNPNSNSKRLRYSFVFKLLNDEGQ</sequence>
<proteinExistence type="predicted"/>
<name>A0A815TTV7_9BILA</name>
<evidence type="ECO:0000313" key="2">
    <source>
        <dbReference type="EMBL" id="CAF4371967.1"/>
    </source>
</evidence>